<proteinExistence type="predicted"/>
<keyword evidence="1" id="KW-1133">Transmembrane helix</keyword>
<dbReference type="AlphaFoldDB" id="W1YT76"/>
<gene>
    <name evidence="2" type="ORF">Q604_UNBC01048G0001</name>
</gene>
<evidence type="ECO:0000313" key="2">
    <source>
        <dbReference type="EMBL" id="ETJ44950.1"/>
    </source>
</evidence>
<keyword evidence="1" id="KW-0472">Membrane</keyword>
<keyword evidence="1" id="KW-0812">Transmembrane</keyword>
<reference evidence="2" key="1">
    <citation type="submission" date="2013-12" db="EMBL/GenBank/DDBJ databases">
        <title>A Varibaculum cambriense genome reconstructed from a premature infant gut community with otherwise low bacterial novelty that shifts toward anaerobic metabolism during the third week of life.</title>
        <authorList>
            <person name="Brown C.T."/>
            <person name="Sharon I."/>
            <person name="Thomas B.C."/>
            <person name="Castelle C.J."/>
            <person name="Morowitz M.J."/>
            <person name="Banfield J.F."/>
        </authorList>
    </citation>
    <scope>NUCLEOTIDE SEQUENCE</scope>
</reference>
<accession>W1YT76</accession>
<feature type="transmembrane region" description="Helical" evidence="1">
    <location>
        <begin position="54"/>
        <end position="70"/>
    </location>
</feature>
<protein>
    <submittedName>
        <fullName evidence="2">Putative integral membrane protein</fullName>
    </submittedName>
</protein>
<feature type="transmembrane region" description="Helical" evidence="1">
    <location>
        <begin position="12"/>
        <end position="34"/>
    </location>
</feature>
<organism evidence="2">
    <name type="scientific">human gut metagenome</name>
    <dbReference type="NCBI Taxonomy" id="408170"/>
    <lineage>
        <taxon>unclassified sequences</taxon>
        <taxon>metagenomes</taxon>
        <taxon>organismal metagenomes</taxon>
    </lineage>
</organism>
<name>W1YT76_9ZZZZ</name>
<evidence type="ECO:0000256" key="1">
    <source>
        <dbReference type="SAM" id="Phobius"/>
    </source>
</evidence>
<sequence>AAGLGRRKRLAWVATTLIAAGLLVLYSLILGVALFVPNSVSDAPSPAQATPETLPAWLVCAMTANVIILLI</sequence>
<feature type="non-terminal residue" evidence="2">
    <location>
        <position position="1"/>
    </location>
</feature>
<comment type="caution">
    <text evidence="2">The sequence shown here is derived from an EMBL/GenBank/DDBJ whole genome shotgun (WGS) entry which is preliminary data.</text>
</comment>
<dbReference type="EMBL" id="AZMM01001048">
    <property type="protein sequence ID" value="ETJ44950.1"/>
    <property type="molecule type" value="Genomic_DNA"/>
</dbReference>
<feature type="non-terminal residue" evidence="2">
    <location>
        <position position="71"/>
    </location>
</feature>